<dbReference type="GO" id="GO:0071944">
    <property type="term" value="C:cell periphery"/>
    <property type="evidence" value="ECO:0007669"/>
    <property type="project" value="UniProtKB-ARBA"/>
</dbReference>
<dbReference type="InterPro" id="IPR051694">
    <property type="entry name" value="Immunoregulatory_rcpt-like"/>
</dbReference>
<accession>A0A0C2SMM3</accession>
<evidence type="ECO:0000313" key="7">
    <source>
        <dbReference type="EMBL" id="KIL64490.1"/>
    </source>
</evidence>
<dbReference type="InParanoid" id="A0A0C2SMM3"/>
<evidence type="ECO:0000256" key="5">
    <source>
        <dbReference type="SAM" id="MobiDB-lite"/>
    </source>
</evidence>
<evidence type="ECO:0000256" key="6">
    <source>
        <dbReference type="SAM" id="Phobius"/>
    </source>
</evidence>
<gene>
    <name evidence="7" type="ORF">M378DRAFT_11489</name>
</gene>
<name>A0A0C2SMM3_AMAMK</name>
<protein>
    <submittedName>
        <fullName evidence="7">Uncharacterized protein</fullName>
    </submittedName>
</protein>
<evidence type="ECO:0000256" key="2">
    <source>
        <dbReference type="ARBA" id="ARBA00022692"/>
    </source>
</evidence>
<keyword evidence="4 6" id="KW-0472">Membrane</keyword>
<comment type="subcellular location">
    <subcellularLocation>
        <location evidence="1">Membrane</location>
        <topology evidence="1">Single-pass membrane protein</topology>
    </subcellularLocation>
</comment>
<organism evidence="7 8">
    <name type="scientific">Amanita muscaria (strain Koide BX008)</name>
    <dbReference type="NCBI Taxonomy" id="946122"/>
    <lineage>
        <taxon>Eukaryota</taxon>
        <taxon>Fungi</taxon>
        <taxon>Dikarya</taxon>
        <taxon>Basidiomycota</taxon>
        <taxon>Agaricomycotina</taxon>
        <taxon>Agaricomycetes</taxon>
        <taxon>Agaricomycetidae</taxon>
        <taxon>Agaricales</taxon>
        <taxon>Pluteineae</taxon>
        <taxon>Amanitaceae</taxon>
        <taxon>Amanita</taxon>
    </lineage>
</organism>
<keyword evidence="2 6" id="KW-0812">Transmembrane</keyword>
<sequence>MVPPLPRYRFLNKRQDASLNIPSTGSGINPSSALVVDPTGSSASSLAYDTGSLTGATPSSVPFATFTPSMTQTDFSSPTSVSSSSAANTGNNNGLSTGAVVAGCIATLIGVIILILIGVWLYKRYVKSLKRTYRTAAAAAQHRRSRQGSWAKLGDEKHGGIPMKEAEFDSPMGKMFKKAPSVRTAYTHKSFEPMELGIPQSLAQYHPELAKHNASSEAVTVHRPFIGSAESGPTISWDADTLHDDAVTSEHLSSSSPGSIAIPTPAATRTLHRWQSAEVIIPDAETATTDSNPFEAESERRKGSSNKNPFFKGSDINLRRRSNSVTSTSNQTNKGKERAAKTESFASQTSDMTILPKPPLIRHMPSGSSSSAMQNPHAVQALVAALDVSEQEIQDRLRIVSMQPSVLTTTSTASTDGGNLALSTSFPSPPSSNSSPPDHHQ</sequence>
<feature type="transmembrane region" description="Helical" evidence="6">
    <location>
        <begin position="99"/>
        <end position="122"/>
    </location>
</feature>
<dbReference type="HOGENOM" id="CLU_598597_0_0_1"/>
<feature type="compositionally biased region" description="Low complexity" evidence="5">
    <location>
        <begin position="423"/>
        <end position="441"/>
    </location>
</feature>
<evidence type="ECO:0000256" key="3">
    <source>
        <dbReference type="ARBA" id="ARBA00022989"/>
    </source>
</evidence>
<dbReference type="EMBL" id="KN818249">
    <property type="protein sequence ID" value="KIL64490.1"/>
    <property type="molecule type" value="Genomic_DNA"/>
</dbReference>
<feature type="compositionally biased region" description="Low complexity" evidence="5">
    <location>
        <begin position="323"/>
        <end position="333"/>
    </location>
</feature>
<dbReference type="AlphaFoldDB" id="A0A0C2SMM3"/>
<dbReference type="PANTHER" id="PTHR15549">
    <property type="entry name" value="PAIRED IMMUNOGLOBULIN-LIKE TYPE 2 RECEPTOR"/>
    <property type="match status" value="1"/>
</dbReference>
<evidence type="ECO:0000256" key="1">
    <source>
        <dbReference type="ARBA" id="ARBA00004167"/>
    </source>
</evidence>
<dbReference type="GO" id="GO:0016020">
    <property type="term" value="C:membrane"/>
    <property type="evidence" value="ECO:0007669"/>
    <property type="project" value="UniProtKB-SubCell"/>
</dbReference>
<feature type="region of interest" description="Disordered" evidence="5">
    <location>
        <begin position="409"/>
        <end position="441"/>
    </location>
</feature>
<reference evidence="7 8" key="1">
    <citation type="submission" date="2014-04" db="EMBL/GenBank/DDBJ databases">
        <title>Evolutionary Origins and Diversification of the Mycorrhizal Mutualists.</title>
        <authorList>
            <consortium name="DOE Joint Genome Institute"/>
            <consortium name="Mycorrhizal Genomics Consortium"/>
            <person name="Kohler A."/>
            <person name="Kuo A."/>
            <person name="Nagy L.G."/>
            <person name="Floudas D."/>
            <person name="Copeland A."/>
            <person name="Barry K.W."/>
            <person name="Cichocki N."/>
            <person name="Veneault-Fourrey C."/>
            <person name="LaButti K."/>
            <person name="Lindquist E.A."/>
            <person name="Lipzen A."/>
            <person name="Lundell T."/>
            <person name="Morin E."/>
            <person name="Murat C."/>
            <person name="Riley R."/>
            <person name="Ohm R."/>
            <person name="Sun H."/>
            <person name="Tunlid A."/>
            <person name="Henrissat B."/>
            <person name="Grigoriev I.V."/>
            <person name="Hibbett D.S."/>
            <person name="Martin F."/>
        </authorList>
    </citation>
    <scope>NUCLEOTIDE SEQUENCE [LARGE SCALE GENOMIC DNA]</scope>
    <source>
        <strain evidence="7 8">Koide BX008</strain>
    </source>
</reference>
<keyword evidence="3 6" id="KW-1133">Transmembrane helix</keyword>
<keyword evidence="8" id="KW-1185">Reference proteome</keyword>
<dbReference type="STRING" id="946122.A0A0C2SMM3"/>
<dbReference type="OrthoDB" id="2670057at2759"/>
<dbReference type="Proteomes" id="UP000054549">
    <property type="component" value="Unassembled WGS sequence"/>
</dbReference>
<evidence type="ECO:0000313" key="8">
    <source>
        <dbReference type="Proteomes" id="UP000054549"/>
    </source>
</evidence>
<proteinExistence type="predicted"/>
<feature type="region of interest" description="Disordered" evidence="5">
    <location>
        <begin position="280"/>
        <end position="349"/>
    </location>
</feature>
<evidence type="ECO:0000256" key="4">
    <source>
        <dbReference type="ARBA" id="ARBA00023136"/>
    </source>
</evidence>